<reference evidence="2" key="1">
    <citation type="submission" date="2022-11" db="UniProtKB">
        <authorList>
            <consortium name="WormBaseParasite"/>
        </authorList>
    </citation>
    <scope>IDENTIFICATION</scope>
</reference>
<sequence>MDIARQEPETVAAPAAPTVDPPIYPAMLAVLPGPLMIPDSQWSFGHCSCSVSFLTATALNFVLRTSLDGLPGLAMR</sequence>
<evidence type="ECO:0000313" key="1">
    <source>
        <dbReference type="Proteomes" id="UP000887565"/>
    </source>
</evidence>
<protein>
    <submittedName>
        <fullName evidence="2">Uncharacterized protein</fullName>
    </submittedName>
</protein>
<evidence type="ECO:0000313" key="2">
    <source>
        <dbReference type="WBParaSite" id="nRc.2.0.1.t09038-RA"/>
    </source>
</evidence>
<accession>A0A915I4I1</accession>
<organism evidence="1 2">
    <name type="scientific">Romanomermis culicivorax</name>
    <name type="common">Nematode worm</name>
    <dbReference type="NCBI Taxonomy" id="13658"/>
    <lineage>
        <taxon>Eukaryota</taxon>
        <taxon>Metazoa</taxon>
        <taxon>Ecdysozoa</taxon>
        <taxon>Nematoda</taxon>
        <taxon>Enoplea</taxon>
        <taxon>Dorylaimia</taxon>
        <taxon>Mermithida</taxon>
        <taxon>Mermithoidea</taxon>
        <taxon>Mermithidae</taxon>
        <taxon>Romanomermis</taxon>
    </lineage>
</organism>
<name>A0A915I4I1_ROMCU</name>
<proteinExistence type="predicted"/>
<dbReference type="AlphaFoldDB" id="A0A915I4I1"/>
<dbReference type="Proteomes" id="UP000887565">
    <property type="component" value="Unplaced"/>
</dbReference>
<dbReference type="WBParaSite" id="nRc.2.0.1.t09038-RA">
    <property type="protein sequence ID" value="nRc.2.0.1.t09038-RA"/>
    <property type="gene ID" value="nRc.2.0.1.g09038"/>
</dbReference>
<keyword evidence="1" id="KW-1185">Reference proteome</keyword>